<feature type="repeat" description="ANK" evidence="3">
    <location>
        <begin position="330"/>
        <end position="362"/>
    </location>
</feature>
<gene>
    <name evidence="5" type="ORF">FCE95_09735</name>
</gene>
<dbReference type="InterPro" id="IPR051165">
    <property type="entry name" value="Multifunctional_ANK_Repeat"/>
</dbReference>
<evidence type="ECO:0000313" key="6">
    <source>
        <dbReference type="Proteomes" id="UP000308707"/>
    </source>
</evidence>
<dbReference type="PROSITE" id="PS50297">
    <property type="entry name" value="ANK_REP_REGION"/>
    <property type="match status" value="7"/>
</dbReference>
<dbReference type="Pfam" id="PF13857">
    <property type="entry name" value="Ank_5"/>
    <property type="match status" value="1"/>
</dbReference>
<feature type="repeat" description="ANK" evidence="3">
    <location>
        <begin position="867"/>
        <end position="899"/>
    </location>
</feature>
<keyword evidence="1" id="KW-0677">Repeat</keyword>
<name>A0A4U5JR35_9GAMM</name>
<dbReference type="PANTHER" id="PTHR24123:SF33">
    <property type="entry name" value="PROTEIN HOS4"/>
    <property type="match status" value="1"/>
</dbReference>
<dbReference type="AlphaFoldDB" id="A0A4U5JR35"/>
<feature type="repeat" description="ANK" evidence="3">
    <location>
        <begin position="900"/>
        <end position="932"/>
    </location>
</feature>
<dbReference type="PROSITE" id="PS50088">
    <property type="entry name" value="ANK_REPEAT"/>
    <property type="match status" value="10"/>
</dbReference>
<keyword evidence="2 3" id="KW-0040">ANK repeat</keyword>
<feature type="repeat" description="ANK" evidence="3">
    <location>
        <begin position="703"/>
        <end position="735"/>
    </location>
</feature>
<dbReference type="Proteomes" id="UP000308707">
    <property type="component" value="Unassembled WGS sequence"/>
</dbReference>
<organism evidence="5 6">
    <name type="scientific">Luteimonas gilva</name>
    <dbReference type="NCBI Taxonomy" id="2572684"/>
    <lineage>
        <taxon>Bacteria</taxon>
        <taxon>Pseudomonadati</taxon>
        <taxon>Pseudomonadota</taxon>
        <taxon>Gammaproteobacteria</taxon>
        <taxon>Lysobacterales</taxon>
        <taxon>Lysobacteraceae</taxon>
        <taxon>Luteimonas</taxon>
    </lineage>
</organism>
<feature type="repeat" description="ANK" evidence="3">
    <location>
        <begin position="736"/>
        <end position="768"/>
    </location>
</feature>
<dbReference type="SUPFAM" id="SSF48403">
    <property type="entry name" value="Ankyrin repeat"/>
    <property type="match status" value="2"/>
</dbReference>
<protein>
    <submittedName>
        <fullName evidence="5">Uncharacterized protein</fullName>
    </submittedName>
</protein>
<accession>A0A4U5JR35</accession>
<dbReference type="OrthoDB" id="8960888at2"/>
<dbReference type="SMART" id="SM00248">
    <property type="entry name" value="ANK"/>
    <property type="match status" value="16"/>
</dbReference>
<comment type="caution">
    <text evidence="5">The sequence shown here is derived from an EMBL/GenBank/DDBJ whole genome shotgun (WGS) entry which is preliminary data.</text>
</comment>
<feature type="transmembrane region" description="Helical" evidence="4">
    <location>
        <begin position="68"/>
        <end position="88"/>
    </location>
</feature>
<dbReference type="Pfam" id="PF12796">
    <property type="entry name" value="Ank_2"/>
    <property type="match status" value="4"/>
</dbReference>
<dbReference type="InterPro" id="IPR036770">
    <property type="entry name" value="Ankyrin_rpt-contain_sf"/>
</dbReference>
<feature type="repeat" description="ANK" evidence="3">
    <location>
        <begin position="363"/>
        <end position="395"/>
    </location>
</feature>
<feature type="repeat" description="ANK" evidence="3">
    <location>
        <begin position="1018"/>
        <end position="1050"/>
    </location>
</feature>
<dbReference type="Gene3D" id="1.25.40.20">
    <property type="entry name" value="Ankyrin repeat-containing domain"/>
    <property type="match status" value="7"/>
</dbReference>
<feature type="repeat" description="ANK" evidence="3">
    <location>
        <begin position="834"/>
        <end position="866"/>
    </location>
</feature>
<dbReference type="RefSeq" id="WP_137266827.1">
    <property type="nucleotide sequence ID" value="NZ_SZUA01000002.1"/>
</dbReference>
<feature type="transmembrane region" description="Helical" evidence="4">
    <location>
        <begin position="179"/>
        <end position="196"/>
    </location>
</feature>
<dbReference type="PANTHER" id="PTHR24123">
    <property type="entry name" value="ANKYRIN REPEAT-CONTAINING"/>
    <property type="match status" value="1"/>
</dbReference>
<feature type="transmembrane region" description="Helical" evidence="4">
    <location>
        <begin position="20"/>
        <end position="47"/>
    </location>
</feature>
<evidence type="ECO:0000256" key="4">
    <source>
        <dbReference type="SAM" id="Phobius"/>
    </source>
</evidence>
<dbReference type="EMBL" id="SZUA01000002">
    <property type="protein sequence ID" value="TKR30397.1"/>
    <property type="molecule type" value="Genomic_DNA"/>
</dbReference>
<evidence type="ECO:0000256" key="2">
    <source>
        <dbReference type="ARBA" id="ARBA00023043"/>
    </source>
</evidence>
<keyword evidence="4" id="KW-0812">Transmembrane</keyword>
<proteinExistence type="predicted"/>
<sequence length="1088" mass="113443">MPELRRETAGALATGMLLAVLTGFGGVIAALAAWLAQPALALAVSWWQGSRGRPAFDVAGRKALAREAGVLLALWGGGLALAALLIAWPLTGLRQSGSLGAAIGLSLVAGVIWLGLWRTWPVWRAIERKGGDLRDRWQRLDEVQIGISSGWRPASLVAAMLAAALVLAWPGLLAPTVRWIAAALYALALPLLHFLLQRTQAPPLAVIEELPHDEDEAAETEDEGEPTSALYAAARSGRVERALALLEAGADPHALPATEDRDQRTLPLLAAVLPDLRLLRGLIAKGVQVNEAHAGMTPLLAATRDSWHGRPEAVMTLLANGADPRVADADGNTPLHHAARSTDPGVAALLRDAAAEIDALNNEGQSPLAIACAAGNWRLARFLLERGARTEPAQGQPALLSAAATDEDDPAGVQLLLKHKAKVDARDARGRSALHAASLAGHAEIVAMLLGAGADAKARDEAGRTPLLDAAQSGSLAAVERLAEAHAEFDAVDGEGRNALILAGISEQATPALLRRLLELGADPGHLDRDGKRAIDRAAEHGRWAIVTALDPDYPLPSNVGDAGDETPPDRAPLALLREALHEGRDEGNDALARLLGPAELGSLLHDAELAPPAFAWLLSRGADPEARDAHGDNAMFALLSRGRSGLPALHVFLRRAVSPAGAGGLARFVASCSAEEQADLALESCAIDLLERGADPFAPAPSGDPALALAVRLGWLRLADRLIAHGVDPDARDAHGMTPLHLAAALGREGVLKQLIARGASPDLRAADGQTPLGVALSSGRRDLADWLDWRGWPLPHRALQPGDVPAAAIVGDADAVRRLLDLGLPVDATDSQGCTALLRAAGGGHRATVDLLLARGADPGRAANSGATPLSAAVSMRQTDIVDGLLGAGAELEQRLPGDVTVLMLAAALGLPDLTARLLTAGANVHASDAQGLMPLHCAALYGFTARERPRLLALFDTLLLAGAEPDAAAAGGVTPLLLLLGARAEPGTACDEDTVLVALDRLLDEDVSLDAQDPRGFGPLHLAALHGLLRVTQRLIRAGSDPDLRDALNRTPREIAVMRGFVDVAGEFGPTQSGVSMARFLREPR</sequence>
<evidence type="ECO:0000256" key="1">
    <source>
        <dbReference type="ARBA" id="ARBA00022737"/>
    </source>
</evidence>
<feature type="transmembrane region" description="Helical" evidence="4">
    <location>
        <begin position="154"/>
        <end position="173"/>
    </location>
</feature>
<reference evidence="5 6" key="1">
    <citation type="submission" date="2019-04" db="EMBL/GenBank/DDBJ databases">
        <title>Reference strain of H23.</title>
        <authorList>
            <person name="Luo X."/>
        </authorList>
    </citation>
    <scope>NUCLEOTIDE SEQUENCE [LARGE SCALE GENOMIC DNA]</scope>
    <source>
        <strain evidence="5 6">H23</strain>
    </source>
</reference>
<feature type="repeat" description="ANK" evidence="3">
    <location>
        <begin position="429"/>
        <end position="461"/>
    </location>
</feature>
<evidence type="ECO:0000256" key="3">
    <source>
        <dbReference type="PROSITE-ProRule" id="PRU00023"/>
    </source>
</evidence>
<feature type="transmembrane region" description="Helical" evidence="4">
    <location>
        <begin position="100"/>
        <end position="120"/>
    </location>
</feature>
<keyword evidence="4" id="KW-1133">Transmembrane helix</keyword>
<evidence type="ECO:0000313" key="5">
    <source>
        <dbReference type="EMBL" id="TKR30397.1"/>
    </source>
</evidence>
<keyword evidence="4" id="KW-0472">Membrane</keyword>
<dbReference type="InterPro" id="IPR002110">
    <property type="entry name" value="Ankyrin_rpt"/>
</dbReference>
<keyword evidence="6" id="KW-1185">Reference proteome</keyword>
<feature type="repeat" description="ANK" evidence="3">
    <location>
        <begin position="462"/>
        <end position="494"/>
    </location>
</feature>